<dbReference type="Proteomes" id="UP001438953">
    <property type="component" value="Unassembled WGS sequence"/>
</dbReference>
<dbReference type="PANTHER" id="PTHR30136">
    <property type="entry name" value="HELIX-TURN-HELIX TRANSCRIPTIONAL REGULATOR, ICLR FAMILY"/>
    <property type="match status" value="1"/>
</dbReference>
<proteinExistence type="predicted"/>
<keyword evidence="3" id="KW-0804">Transcription</keyword>
<dbReference type="SMART" id="SM00346">
    <property type="entry name" value="HTH_ICLR"/>
    <property type="match status" value="1"/>
</dbReference>
<dbReference type="Gene3D" id="1.10.10.10">
    <property type="entry name" value="Winged helix-like DNA-binding domain superfamily/Winged helix DNA-binding domain"/>
    <property type="match status" value="1"/>
</dbReference>
<feature type="domain" description="IclR-ED" evidence="5">
    <location>
        <begin position="71"/>
        <end position="242"/>
    </location>
</feature>
<feature type="domain" description="HTH iclR-type" evidence="4">
    <location>
        <begin position="10"/>
        <end position="70"/>
    </location>
</feature>
<reference evidence="6 7" key="1">
    <citation type="submission" date="2024-01" db="EMBL/GenBank/DDBJ databases">
        <authorList>
            <person name="Deng Y."/>
            <person name="Su J."/>
        </authorList>
    </citation>
    <scope>NUCLEOTIDE SEQUENCE [LARGE SCALE GENOMIC DNA]</scope>
    <source>
        <strain evidence="6 7">CPCC 100088</strain>
    </source>
</reference>
<evidence type="ECO:0000256" key="3">
    <source>
        <dbReference type="ARBA" id="ARBA00023163"/>
    </source>
</evidence>
<evidence type="ECO:0000259" key="5">
    <source>
        <dbReference type="PROSITE" id="PS51078"/>
    </source>
</evidence>
<dbReference type="SUPFAM" id="SSF55781">
    <property type="entry name" value="GAF domain-like"/>
    <property type="match status" value="1"/>
</dbReference>
<dbReference type="Pfam" id="PF01614">
    <property type="entry name" value="IclR_C"/>
    <property type="match status" value="1"/>
</dbReference>
<evidence type="ECO:0000313" key="7">
    <source>
        <dbReference type="Proteomes" id="UP001438953"/>
    </source>
</evidence>
<dbReference type="Pfam" id="PF09339">
    <property type="entry name" value="HTH_IclR"/>
    <property type="match status" value="1"/>
</dbReference>
<dbReference type="InterPro" id="IPR050707">
    <property type="entry name" value="HTH_MetabolicPath_Reg"/>
</dbReference>
<keyword evidence="1" id="KW-0805">Transcription regulation</keyword>
<evidence type="ECO:0000259" key="4">
    <source>
        <dbReference type="PROSITE" id="PS51077"/>
    </source>
</evidence>
<dbReference type="PROSITE" id="PS51077">
    <property type="entry name" value="HTH_ICLR"/>
    <property type="match status" value="1"/>
</dbReference>
<dbReference type="SUPFAM" id="SSF46785">
    <property type="entry name" value="Winged helix' DNA-binding domain"/>
    <property type="match status" value="1"/>
</dbReference>
<organism evidence="6 7">
    <name type="scientific">Thioclava kandeliae</name>
    <dbReference type="NCBI Taxonomy" id="3070818"/>
    <lineage>
        <taxon>Bacteria</taxon>
        <taxon>Pseudomonadati</taxon>
        <taxon>Pseudomonadota</taxon>
        <taxon>Alphaproteobacteria</taxon>
        <taxon>Rhodobacterales</taxon>
        <taxon>Paracoccaceae</taxon>
        <taxon>Thioclava</taxon>
    </lineage>
</organism>
<gene>
    <name evidence="6" type="ORF">VSX56_18375</name>
</gene>
<dbReference type="EMBL" id="JAYWLC010000027">
    <property type="protein sequence ID" value="MER5173730.1"/>
    <property type="molecule type" value="Genomic_DNA"/>
</dbReference>
<keyword evidence="7" id="KW-1185">Reference proteome</keyword>
<name>A0ABV1SLE7_9RHOB</name>
<dbReference type="PANTHER" id="PTHR30136:SF35">
    <property type="entry name" value="HTH-TYPE TRANSCRIPTIONAL REGULATOR RV1719"/>
    <property type="match status" value="1"/>
</dbReference>
<dbReference type="RefSeq" id="WP_350939064.1">
    <property type="nucleotide sequence ID" value="NZ_JAYWLC010000027.1"/>
</dbReference>
<comment type="caution">
    <text evidence="6">The sequence shown here is derived from an EMBL/GenBank/DDBJ whole genome shotgun (WGS) entry which is preliminary data.</text>
</comment>
<protein>
    <submittedName>
        <fullName evidence="6">IclR family transcriptional regulator</fullName>
    </submittedName>
</protein>
<reference evidence="6 7" key="2">
    <citation type="submission" date="2024-06" db="EMBL/GenBank/DDBJ databases">
        <title>Thioclava kandeliae sp. nov. from a rhizosphere soil sample of Kandelia candel in a mangrove.</title>
        <authorList>
            <person name="Mu T."/>
        </authorList>
    </citation>
    <scope>NUCLEOTIDE SEQUENCE [LARGE SCALE GENOMIC DNA]</scope>
    <source>
        <strain evidence="6 7">CPCC 100088</strain>
    </source>
</reference>
<dbReference type="InterPro" id="IPR029016">
    <property type="entry name" value="GAF-like_dom_sf"/>
</dbReference>
<sequence>MTQASESKAIGVIARAATIFRVLERAPRGMSISELAREAALPRSTVHRLITDLAQEHLLLLANGRVCLGPALPRLAAANQHDVQSLSRPELERLAECCGETVNLSVLRADQALLVDQVASRQPLRVVSPVGEVLPLTVTAQGHAFLAALPEADLRARLGLEITQAGDYLTLCKALDVIRRDGIAFEAQRYLAGVCAFALTLDLPVSERYALSVVLPLARLDGREDMIRDALRQAADAIRARF</sequence>
<evidence type="ECO:0000256" key="1">
    <source>
        <dbReference type="ARBA" id="ARBA00023015"/>
    </source>
</evidence>
<dbReference type="InterPro" id="IPR036390">
    <property type="entry name" value="WH_DNA-bd_sf"/>
</dbReference>
<evidence type="ECO:0000313" key="6">
    <source>
        <dbReference type="EMBL" id="MER5173730.1"/>
    </source>
</evidence>
<dbReference type="InterPro" id="IPR014757">
    <property type="entry name" value="Tscrpt_reg_IclR_C"/>
</dbReference>
<dbReference type="InterPro" id="IPR005471">
    <property type="entry name" value="Tscrpt_reg_IclR_N"/>
</dbReference>
<evidence type="ECO:0000256" key="2">
    <source>
        <dbReference type="ARBA" id="ARBA00023125"/>
    </source>
</evidence>
<dbReference type="PROSITE" id="PS51078">
    <property type="entry name" value="ICLR_ED"/>
    <property type="match status" value="1"/>
</dbReference>
<accession>A0ABV1SLE7</accession>
<keyword evidence="2" id="KW-0238">DNA-binding</keyword>
<dbReference type="Gene3D" id="3.30.450.40">
    <property type="match status" value="1"/>
</dbReference>
<dbReference type="InterPro" id="IPR036388">
    <property type="entry name" value="WH-like_DNA-bd_sf"/>
</dbReference>